<protein>
    <submittedName>
        <fullName evidence="1">Uncharacterized protein</fullName>
    </submittedName>
</protein>
<name>A0A9N9U8R5_9HYPO</name>
<dbReference type="AlphaFoldDB" id="A0A9N9U8R5"/>
<dbReference type="OrthoDB" id="3759773at2759"/>
<keyword evidence="2" id="KW-1185">Reference proteome</keyword>
<comment type="caution">
    <text evidence="1">The sequence shown here is derived from an EMBL/GenBank/DDBJ whole genome shotgun (WGS) entry which is preliminary data.</text>
</comment>
<evidence type="ECO:0000313" key="2">
    <source>
        <dbReference type="Proteomes" id="UP000754883"/>
    </source>
</evidence>
<sequence>MPREKTRPLPPRLRLPIEIWALTVEKLGEEIPDHRQWFSSYDRDPESRPWQLLAVQNLRLVCRTFSNLASPLLCPYLYLEISYESIDRARELLKNPRIASGLRGIRLSLAYRPGLLASSRSQFSLHWEVKLANACLETDLKSANIPVSWEDDNPGLYGKRQAVEKREDMIRTLENFGQYLGPVNSTSQYNFFRSCHELYKEKHWEQFELLMSGSFVRQLAAALGRLRQPIALHFTDDIQKRYSLTNLGLFLGDTGVADAFTQPPPWNSDKTTGLLPARVLTELPIAIAQAGGWLQSLKLSCVIYRCCHIFPPGVSAERSMTELRSAFKLLRVVEVNRLGHWCAYTSALLSSRSLRHVRIGSGVSWGYADTSCEQPACKRERRTGRWLRTVKPTVRSLCIEDNQIFQAELRQMLSMLSPRCKDIRISYLESPYCNWSEVFDTLRRKAGSRIASGKCKLHVAGLKGGEFPERPRSPFGSLFDEDYERELAEYGGKMRQVLDYIAGKDVEKWWSK</sequence>
<reference evidence="1" key="1">
    <citation type="submission" date="2021-10" db="EMBL/GenBank/DDBJ databases">
        <authorList>
            <person name="Piombo E."/>
        </authorList>
    </citation>
    <scope>NUCLEOTIDE SEQUENCE</scope>
</reference>
<dbReference type="Proteomes" id="UP000754883">
    <property type="component" value="Unassembled WGS sequence"/>
</dbReference>
<gene>
    <name evidence="1" type="ORF">CBYS24578_00011210</name>
</gene>
<organism evidence="1 2">
    <name type="scientific">Clonostachys byssicola</name>
    <dbReference type="NCBI Taxonomy" id="160290"/>
    <lineage>
        <taxon>Eukaryota</taxon>
        <taxon>Fungi</taxon>
        <taxon>Dikarya</taxon>
        <taxon>Ascomycota</taxon>
        <taxon>Pezizomycotina</taxon>
        <taxon>Sordariomycetes</taxon>
        <taxon>Hypocreomycetidae</taxon>
        <taxon>Hypocreales</taxon>
        <taxon>Bionectriaceae</taxon>
        <taxon>Clonostachys</taxon>
    </lineage>
</organism>
<accession>A0A9N9U8R5</accession>
<evidence type="ECO:0000313" key="1">
    <source>
        <dbReference type="EMBL" id="CAG9982935.1"/>
    </source>
</evidence>
<dbReference type="EMBL" id="CABFNO020001350">
    <property type="protein sequence ID" value="CAG9982935.1"/>
    <property type="molecule type" value="Genomic_DNA"/>
</dbReference>
<proteinExistence type="predicted"/>